<dbReference type="EMBL" id="GL733063">
    <property type="protein sequence ID" value="EFX63472.1"/>
    <property type="molecule type" value="Genomic_DNA"/>
</dbReference>
<protein>
    <submittedName>
        <fullName evidence="2">Uncharacterized protein</fullName>
    </submittedName>
</protein>
<name>E9HXR0_DAPPU</name>
<feature type="region of interest" description="Disordered" evidence="1">
    <location>
        <begin position="1"/>
        <end position="96"/>
    </location>
</feature>
<proteinExistence type="predicted"/>
<evidence type="ECO:0000313" key="3">
    <source>
        <dbReference type="Proteomes" id="UP000000305"/>
    </source>
</evidence>
<feature type="region of interest" description="Disordered" evidence="1">
    <location>
        <begin position="129"/>
        <end position="158"/>
    </location>
</feature>
<sequence length="224" mass="25300">MDKRVEEKTGEKKRKMDNVCEPRRVTVQSIRERFEIQQRQTPPMTRATEQQPEPSSEVDSNHSGSSNASDHSSTGGGRGFQQHNRTSIKRSPAFRTFQKESIPENILLKKPALVRTGLKDPNVIIIKNNKKPSLRRKPGVDRTSKPNLSPEPQNFEADPLMEEALKAPLPTGPAPKKPPRTFVHDAFIQQQQQEGAGRFGKSWHNNFLFRGIILASWCNIGTKT</sequence>
<feature type="compositionally biased region" description="Polar residues" evidence="1">
    <location>
        <begin position="37"/>
        <end position="58"/>
    </location>
</feature>
<dbReference type="AlphaFoldDB" id="E9HXR0"/>
<feature type="compositionally biased region" description="Low complexity" evidence="1">
    <location>
        <begin position="61"/>
        <end position="73"/>
    </location>
</feature>
<organism evidence="2 3">
    <name type="scientific">Daphnia pulex</name>
    <name type="common">Water flea</name>
    <dbReference type="NCBI Taxonomy" id="6669"/>
    <lineage>
        <taxon>Eukaryota</taxon>
        <taxon>Metazoa</taxon>
        <taxon>Ecdysozoa</taxon>
        <taxon>Arthropoda</taxon>
        <taxon>Crustacea</taxon>
        <taxon>Branchiopoda</taxon>
        <taxon>Diplostraca</taxon>
        <taxon>Cladocera</taxon>
        <taxon>Anomopoda</taxon>
        <taxon>Daphniidae</taxon>
        <taxon>Daphnia</taxon>
    </lineage>
</organism>
<dbReference type="Proteomes" id="UP000000305">
    <property type="component" value="Unassembled WGS sequence"/>
</dbReference>
<reference evidence="2 3" key="1">
    <citation type="journal article" date="2011" name="Science">
        <title>The ecoresponsive genome of Daphnia pulex.</title>
        <authorList>
            <person name="Colbourne J.K."/>
            <person name="Pfrender M.E."/>
            <person name="Gilbert D."/>
            <person name="Thomas W.K."/>
            <person name="Tucker A."/>
            <person name="Oakley T.H."/>
            <person name="Tokishita S."/>
            <person name="Aerts A."/>
            <person name="Arnold G.J."/>
            <person name="Basu M.K."/>
            <person name="Bauer D.J."/>
            <person name="Caceres C.E."/>
            <person name="Carmel L."/>
            <person name="Casola C."/>
            <person name="Choi J.H."/>
            <person name="Detter J.C."/>
            <person name="Dong Q."/>
            <person name="Dusheyko S."/>
            <person name="Eads B.D."/>
            <person name="Frohlich T."/>
            <person name="Geiler-Samerotte K.A."/>
            <person name="Gerlach D."/>
            <person name="Hatcher P."/>
            <person name="Jogdeo S."/>
            <person name="Krijgsveld J."/>
            <person name="Kriventseva E.V."/>
            <person name="Kultz D."/>
            <person name="Laforsch C."/>
            <person name="Lindquist E."/>
            <person name="Lopez J."/>
            <person name="Manak J.R."/>
            <person name="Muller J."/>
            <person name="Pangilinan J."/>
            <person name="Patwardhan R.P."/>
            <person name="Pitluck S."/>
            <person name="Pritham E.J."/>
            <person name="Rechtsteiner A."/>
            <person name="Rho M."/>
            <person name="Rogozin I.B."/>
            <person name="Sakarya O."/>
            <person name="Salamov A."/>
            <person name="Schaack S."/>
            <person name="Shapiro H."/>
            <person name="Shiga Y."/>
            <person name="Skalitzky C."/>
            <person name="Smith Z."/>
            <person name="Souvorov A."/>
            <person name="Sung W."/>
            <person name="Tang Z."/>
            <person name="Tsuchiya D."/>
            <person name="Tu H."/>
            <person name="Vos H."/>
            <person name="Wang M."/>
            <person name="Wolf Y.I."/>
            <person name="Yamagata H."/>
            <person name="Yamada T."/>
            <person name="Ye Y."/>
            <person name="Shaw J.R."/>
            <person name="Andrews J."/>
            <person name="Crease T.J."/>
            <person name="Tang H."/>
            <person name="Lucas S.M."/>
            <person name="Robertson H.M."/>
            <person name="Bork P."/>
            <person name="Koonin E.V."/>
            <person name="Zdobnov E.M."/>
            <person name="Grigoriev I.V."/>
            <person name="Lynch M."/>
            <person name="Boore J.L."/>
        </authorList>
    </citation>
    <scope>NUCLEOTIDE SEQUENCE [LARGE SCALE GENOMIC DNA]</scope>
</reference>
<dbReference type="KEGG" id="dpx:DAPPUDRAFT_268378"/>
<keyword evidence="3" id="KW-1185">Reference proteome</keyword>
<evidence type="ECO:0000313" key="2">
    <source>
        <dbReference type="EMBL" id="EFX63472.1"/>
    </source>
</evidence>
<gene>
    <name evidence="2" type="ORF">DAPPUDRAFT_268378</name>
</gene>
<dbReference type="HOGENOM" id="CLU_1205825_0_0_1"/>
<evidence type="ECO:0000256" key="1">
    <source>
        <dbReference type="SAM" id="MobiDB-lite"/>
    </source>
</evidence>
<feature type="compositionally biased region" description="Basic and acidic residues" evidence="1">
    <location>
        <begin position="1"/>
        <end position="36"/>
    </location>
</feature>
<accession>E9HXR0</accession>
<dbReference type="InParanoid" id="E9HXR0"/>